<proteinExistence type="predicted"/>
<evidence type="ECO:0000313" key="5">
    <source>
        <dbReference type="EMBL" id="KAF4382622.1"/>
    </source>
</evidence>
<feature type="compositionally biased region" description="Polar residues" evidence="3">
    <location>
        <begin position="248"/>
        <end position="260"/>
    </location>
</feature>
<keyword evidence="1" id="KW-0862">Zinc</keyword>
<organism evidence="5 6">
    <name type="scientific">Cannabis sativa</name>
    <name type="common">Hemp</name>
    <name type="synonym">Marijuana</name>
    <dbReference type="NCBI Taxonomy" id="3483"/>
    <lineage>
        <taxon>Eukaryota</taxon>
        <taxon>Viridiplantae</taxon>
        <taxon>Streptophyta</taxon>
        <taxon>Embryophyta</taxon>
        <taxon>Tracheophyta</taxon>
        <taxon>Spermatophyta</taxon>
        <taxon>Magnoliopsida</taxon>
        <taxon>eudicotyledons</taxon>
        <taxon>Gunneridae</taxon>
        <taxon>Pentapetalae</taxon>
        <taxon>rosids</taxon>
        <taxon>fabids</taxon>
        <taxon>Rosales</taxon>
        <taxon>Cannabaceae</taxon>
        <taxon>Cannabis</taxon>
    </lineage>
</organism>
<protein>
    <recommendedName>
        <fullName evidence="4">C3H1-type domain-containing protein</fullName>
    </recommendedName>
</protein>
<dbReference type="PROSITE" id="PS50103">
    <property type="entry name" value="ZF_C3H1"/>
    <property type="match status" value="1"/>
</dbReference>
<reference evidence="5 6" key="1">
    <citation type="journal article" date="2020" name="bioRxiv">
        <title>Sequence and annotation of 42 cannabis genomes reveals extensive copy number variation in cannabinoid synthesis and pathogen resistance genes.</title>
        <authorList>
            <person name="Mckernan K.J."/>
            <person name="Helbert Y."/>
            <person name="Kane L.T."/>
            <person name="Ebling H."/>
            <person name="Zhang L."/>
            <person name="Liu B."/>
            <person name="Eaton Z."/>
            <person name="Mclaughlin S."/>
            <person name="Kingan S."/>
            <person name="Baybayan P."/>
            <person name="Concepcion G."/>
            <person name="Jordan M."/>
            <person name="Riva A."/>
            <person name="Barbazuk W."/>
            <person name="Harkins T."/>
        </authorList>
    </citation>
    <scope>NUCLEOTIDE SEQUENCE [LARGE SCALE GENOMIC DNA]</scope>
    <source>
        <strain evidence="6">cv. Jamaican Lion 4</strain>
        <tissue evidence="5">Leaf</tissue>
    </source>
</reference>
<dbReference type="InterPro" id="IPR045868">
    <property type="entry name" value="Znf_C3H13/40"/>
</dbReference>
<feature type="region of interest" description="Disordered" evidence="3">
    <location>
        <begin position="41"/>
        <end position="116"/>
    </location>
</feature>
<comment type="caution">
    <text evidence="5">The sequence shown here is derived from an EMBL/GenBank/DDBJ whole genome shotgun (WGS) entry which is preliminary data.</text>
</comment>
<evidence type="ECO:0000259" key="4">
    <source>
        <dbReference type="PROSITE" id="PS50103"/>
    </source>
</evidence>
<evidence type="ECO:0000313" key="6">
    <source>
        <dbReference type="Proteomes" id="UP000525078"/>
    </source>
</evidence>
<evidence type="ECO:0000256" key="2">
    <source>
        <dbReference type="SAM" id="Coils"/>
    </source>
</evidence>
<feature type="region of interest" description="Disordered" evidence="3">
    <location>
        <begin position="248"/>
        <end position="267"/>
    </location>
</feature>
<evidence type="ECO:0000256" key="1">
    <source>
        <dbReference type="PROSITE-ProRule" id="PRU00723"/>
    </source>
</evidence>
<sequence>MVERKLFKTKLCVLHQKGRCSRQNCSFAHGNVELRRLSSPIHGRRGFEDGDLRDKLDRRHSPRQTYSPDRDARGPSRSLDKESDRKHKKRQRLDGQSDGSGSLRISDGANDRVKEGKFASDSRGVVVEQLKQVQEDINRLDHQKSQLGVIVEERVQEVESLTSKIHELEAQLHREKEENRRILSKINKFVKAHDHCIQIRDRLKRSETRLHKLADELGSDINKIGANEEDSNINIVSDGEVAGFPVNPQSEQQNNVSPSNRRLDGGWGPTEQYATVKRASRWNIPAQSNNDKEIQAVATGNGRPRPISKEGKHENNNFVNLGSADKQKKTLESGFSQPSTSMAAHAIDEDVDIELDFNVEATGTDSIRVVDAYEIDGLPLALPLPPLILKNNYSQYEGNDEDIDVDGVEEMEHIGFNASIVAWPSLSCNEEHTKL</sequence>
<dbReference type="AlphaFoldDB" id="A0A7J6GIB3"/>
<keyword evidence="1" id="KW-0863">Zinc-finger</keyword>
<gene>
    <name evidence="5" type="ORF">F8388_015450</name>
</gene>
<feature type="domain" description="C3H1-type" evidence="4">
    <location>
        <begin position="6"/>
        <end position="32"/>
    </location>
</feature>
<keyword evidence="2" id="KW-0175">Coiled coil</keyword>
<feature type="coiled-coil region" evidence="2">
    <location>
        <begin position="151"/>
        <end position="216"/>
    </location>
</feature>
<dbReference type="InterPro" id="IPR000571">
    <property type="entry name" value="Znf_CCCH"/>
</dbReference>
<name>A0A7J6GIB3_CANSA</name>
<feature type="compositionally biased region" description="Basic and acidic residues" evidence="3">
    <location>
        <begin position="45"/>
        <end position="59"/>
    </location>
</feature>
<dbReference type="Proteomes" id="UP000525078">
    <property type="component" value="Unassembled WGS sequence"/>
</dbReference>
<dbReference type="GO" id="GO:0008270">
    <property type="term" value="F:zinc ion binding"/>
    <property type="evidence" value="ECO:0007669"/>
    <property type="project" value="UniProtKB-KW"/>
</dbReference>
<evidence type="ECO:0000256" key="3">
    <source>
        <dbReference type="SAM" id="MobiDB-lite"/>
    </source>
</evidence>
<dbReference type="PANTHER" id="PTHR38160">
    <property type="entry name" value="ZINC FINGER CCCH DOMAIN-CONTAINING PROTEIN 40"/>
    <property type="match status" value="1"/>
</dbReference>
<keyword evidence="1" id="KW-0479">Metal-binding</keyword>
<dbReference type="PANTHER" id="PTHR38160:SF1">
    <property type="entry name" value="ZINC FINGER CCCH DOMAIN-CONTAINING PROTEIN 40"/>
    <property type="match status" value="1"/>
</dbReference>
<dbReference type="EMBL" id="JAATIP010000054">
    <property type="protein sequence ID" value="KAF4382622.1"/>
    <property type="molecule type" value="Genomic_DNA"/>
</dbReference>
<accession>A0A7J6GIB3</accession>
<dbReference type="Gene3D" id="4.10.1000.10">
    <property type="entry name" value="Zinc finger, CCCH-type"/>
    <property type="match status" value="1"/>
</dbReference>
<feature type="compositionally biased region" description="Basic and acidic residues" evidence="3">
    <location>
        <begin position="68"/>
        <end position="85"/>
    </location>
</feature>
<feature type="zinc finger region" description="C3H1-type" evidence="1">
    <location>
        <begin position="6"/>
        <end position="32"/>
    </location>
</feature>